<dbReference type="InterPro" id="IPR009003">
    <property type="entry name" value="Peptidase_S1_PA"/>
</dbReference>
<accession>A0A5M3MDS7</accession>
<dbReference type="OMA" id="WPVRTGP"/>
<comment type="caution">
    <text evidence="1">The sequence shown here is derived from an EMBL/GenBank/DDBJ whole genome shotgun (WGS) entry which is preliminary data.</text>
</comment>
<dbReference type="OrthoDB" id="5424209at2759"/>
<dbReference type="GeneID" id="19211533"/>
<dbReference type="SUPFAM" id="SSF50494">
    <property type="entry name" value="Trypsin-like serine proteases"/>
    <property type="match status" value="1"/>
</dbReference>
<reference evidence="2" key="1">
    <citation type="journal article" date="2012" name="Science">
        <title>The Paleozoic origin of enzymatic lignin decomposition reconstructed from 31 fungal genomes.</title>
        <authorList>
            <person name="Floudas D."/>
            <person name="Binder M."/>
            <person name="Riley R."/>
            <person name="Barry K."/>
            <person name="Blanchette R.A."/>
            <person name="Henrissat B."/>
            <person name="Martinez A.T."/>
            <person name="Otillar R."/>
            <person name="Spatafora J.W."/>
            <person name="Yadav J.S."/>
            <person name="Aerts A."/>
            <person name="Benoit I."/>
            <person name="Boyd A."/>
            <person name="Carlson A."/>
            <person name="Copeland A."/>
            <person name="Coutinho P.M."/>
            <person name="de Vries R.P."/>
            <person name="Ferreira P."/>
            <person name="Findley K."/>
            <person name="Foster B."/>
            <person name="Gaskell J."/>
            <person name="Glotzer D."/>
            <person name="Gorecki P."/>
            <person name="Heitman J."/>
            <person name="Hesse C."/>
            <person name="Hori C."/>
            <person name="Igarashi K."/>
            <person name="Jurgens J.A."/>
            <person name="Kallen N."/>
            <person name="Kersten P."/>
            <person name="Kohler A."/>
            <person name="Kuees U."/>
            <person name="Kumar T.K.A."/>
            <person name="Kuo A."/>
            <person name="LaButti K."/>
            <person name="Larrondo L.F."/>
            <person name="Lindquist E."/>
            <person name="Ling A."/>
            <person name="Lombard V."/>
            <person name="Lucas S."/>
            <person name="Lundell T."/>
            <person name="Martin R."/>
            <person name="McLaughlin D.J."/>
            <person name="Morgenstern I."/>
            <person name="Morin E."/>
            <person name="Murat C."/>
            <person name="Nagy L.G."/>
            <person name="Nolan M."/>
            <person name="Ohm R.A."/>
            <person name="Patyshakuliyeva A."/>
            <person name="Rokas A."/>
            <person name="Ruiz-Duenas F.J."/>
            <person name="Sabat G."/>
            <person name="Salamov A."/>
            <person name="Samejima M."/>
            <person name="Schmutz J."/>
            <person name="Slot J.C."/>
            <person name="St John F."/>
            <person name="Stenlid J."/>
            <person name="Sun H."/>
            <person name="Sun S."/>
            <person name="Syed K."/>
            <person name="Tsang A."/>
            <person name="Wiebenga A."/>
            <person name="Young D."/>
            <person name="Pisabarro A."/>
            <person name="Eastwood D.C."/>
            <person name="Martin F."/>
            <person name="Cullen D."/>
            <person name="Grigoriev I.V."/>
            <person name="Hibbett D.S."/>
        </authorList>
    </citation>
    <scope>NUCLEOTIDE SEQUENCE [LARGE SCALE GENOMIC DNA]</scope>
    <source>
        <strain evidence="2">RWD-64-598 SS2</strain>
    </source>
</reference>
<evidence type="ECO:0000313" key="2">
    <source>
        <dbReference type="Proteomes" id="UP000053558"/>
    </source>
</evidence>
<dbReference type="KEGG" id="cput:CONPUDRAFT_92536"/>
<name>A0A5M3MDS7_CONPW</name>
<evidence type="ECO:0000313" key="1">
    <source>
        <dbReference type="EMBL" id="EIW77422.1"/>
    </source>
</evidence>
<gene>
    <name evidence="1" type="ORF">CONPUDRAFT_92536</name>
</gene>
<dbReference type="AlphaFoldDB" id="A0A5M3MDS7"/>
<keyword evidence="2" id="KW-1185">Reference proteome</keyword>
<proteinExistence type="predicted"/>
<dbReference type="EMBL" id="JH711584">
    <property type="protein sequence ID" value="EIW77422.1"/>
    <property type="molecule type" value="Genomic_DNA"/>
</dbReference>
<sequence>MHLDLSSPLSLGFPLPLSLPFSDFSSALSAKRLSTSYANATYDFYGTPSGALCVYKNGDAWPVRTGPESQRIIREARGVHGHPMQDVWRELGERVYTLLDDKGVHWTSMFSPLLISIGVEPASLAYELANTAAEATTFLLAQAGFSGIEIGFRESVVTRSAGPKMLSFDPFNDSVPEFRKPFTPTLGLAIAPFKSPHFEGTGALYLREGKDSKRVLLLTCAHVARPPPAHNNASLARQTTSHPREQVIALGSSGYTSALKSMMGTIGDLDRSIKDWQAVLRRLGEPQEGESVTATKMRKEHLALVESAKERIDETNKFHDEIIKRWTIPDQRIIGEVVYVAPIDVNNSSHNFTMDWALIELYDNKFDWATFKGNKVYVGSNLSSLDYGKIMFPQVEDQANYEYPEDGLLQAHGVVPADEIRNPQHQDTNGEQCLLVVKNGLATGTTIGRVTGMESFTRAYNEHGSIKETSIEIAVLPYGNIHGPFSAPGDSGSIVLDRDGRILGMITGGAGTANRTDEIKKSFPNAFLYEVVK</sequence>
<dbReference type="RefSeq" id="XP_007772796.1">
    <property type="nucleotide sequence ID" value="XM_007774606.1"/>
</dbReference>
<organism evidence="1 2">
    <name type="scientific">Coniophora puteana (strain RWD-64-598)</name>
    <name type="common">Brown rot fungus</name>
    <dbReference type="NCBI Taxonomy" id="741705"/>
    <lineage>
        <taxon>Eukaryota</taxon>
        <taxon>Fungi</taxon>
        <taxon>Dikarya</taxon>
        <taxon>Basidiomycota</taxon>
        <taxon>Agaricomycotina</taxon>
        <taxon>Agaricomycetes</taxon>
        <taxon>Agaricomycetidae</taxon>
        <taxon>Boletales</taxon>
        <taxon>Coniophorineae</taxon>
        <taxon>Coniophoraceae</taxon>
        <taxon>Coniophora</taxon>
    </lineage>
</organism>
<dbReference type="Proteomes" id="UP000053558">
    <property type="component" value="Unassembled WGS sequence"/>
</dbReference>
<protein>
    <submittedName>
        <fullName evidence="1">Uncharacterized protein</fullName>
    </submittedName>
</protein>